<name>A0A5C5TVN4_9GAMM</name>
<keyword evidence="2" id="KW-1185">Reference proteome</keyword>
<proteinExistence type="predicted"/>
<protein>
    <submittedName>
        <fullName evidence="1">HEPN domain-containing protein</fullName>
    </submittedName>
</protein>
<comment type="caution">
    <text evidence="1">The sequence shown here is derived from an EMBL/GenBank/DDBJ whole genome shotgun (WGS) entry which is preliminary data.</text>
</comment>
<reference evidence="1 2" key="1">
    <citation type="submission" date="2019-07" db="EMBL/GenBank/DDBJ databases">
        <title>Luteimonas sp. YD-1 nov., isolated from acidic soil.</title>
        <authorList>
            <person name="Zhou J."/>
        </authorList>
    </citation>
    <scope>NUCLEOTIDE SEQUENCE [LARGE SCALE GENOMIC DNA]</scope>
    <source>
        <strain evidence="1 2">YD-1</strain>
    </source>
</reference>
<dbReference type="EMBL" id="VOHE01000005">
    <property type="protein sequence ID" value="TWT18263.1"/>
    <property type="molecule type" value="Genomic_DNA"/>
</dbReference>
<sequence length="163" mass="17827">MSSPGEAATNLAKAYEWAAYKLLDDFDFSRTRKTKSGMVHPATLGPIVGAVALTSLSIEVALKALLLKHHGKALRTHDHVKLFKALPADVQRNLEQRYERIAKTRNKNSGDSQTLEITAVLAATKDVFISWRYAYEPTEMARNVDLSTAACASRVIADEAGAV</sequence>
<evidence type="ECO:0000313" key="1">
    <source>
        <dbReference type="EMBL" id="TWT18263.1"/>
    </source>
</evidence>
<dbReference type="Proteomes" id="UP000315949">
    <property type="component" value="Unassembled WGS sequence"/>
</dbReference>
<dbReference type="Gene3D" id="1.20.120.330">
    <property type="entry name" value="Nucleotidyltransferases domain 2"/>
    <property type="match status" value="1"/>
</dbReference>
<accession>A0A5C5TVN4</accession>
<dbReference type="RefSeq" id="WP_146312831.1">
    <property type="nucleotide sequence ID" value="NZ_VOHE01000005.1"/>
</dbReference>
<gene>
    <name evidence="1" type="ORF">FQY79_10230</name>
</gene>
<dbReference type="AlphaFoldDB" id="A0A5C5TVN4"/>
<organism evidence="1 2">
    <name type="scientific">Luteimonas wenzhouensis</name>
    <dbReference type="NCBI Taxonomy" id="2599615"/>
    <lineage>
        <taxon>Bacteria</taxon>
        <taxon>Pseudomonadati</taxon>
        <taxon>Pseudomonadota</taxon>
        <taxon>Gammaproteobacteria</taxon>
        <taxon>Lysobacterales</taxon>
        <taxon>Lysobacteraceae</taxon>
        <taxon>Luteimonas</taxon>
    </lineage>
</organism>
<evidence type="ECO:0000313" key="2">
    <source>
        <dbReference type="Proteomes" id="UP000315949"/>
    </source>
</evidence>